<feature type="region of interest" description="Disordered" evidence="1">
    <location>
        <begin position="1702"/>
        <end position="1727"/>
    </location>
</feature>
<feature type="region of interest" description="Disordered" evidence="1">
    <location>
        <begin position="1222"/>
        <end position="1277"/>
    </location>
</feature>
<feature type="compositionally biased region" description="Basic residues" evidence="1">
    <location>
        <begin position="2829"/>
        <end position="2857"/>
    </location>
</feature>
<feature type="compositionally biased region" description="Basic residues" evidence="1">
    <location>
        <begin position="2884"/>
        <end position="2909"/>
    </location>
</feature>
<feature type="region of interest" description="Disordered" evidence="1">
    <location>
        <begin position="1040"/>
        <end position="1061"/>
    </location>
</feature>
<feature type="region of interest" description="Disordered" evidence="1">
    <location>
        <begin position="2467"/>
        <end position="2602"/>
    </location>
</feature>
<keyword evidence="3" id="KW-1185">Reference proteome</keyword>
<dbReference type="GeneID" id="101235879"/>
<feature type="compositionally biased region" description="Basic and acidic residues" evidence="1">
    <location>
        <begin position="2858"/>
        <end position="2871"/>
    </location>
</feature>
<evidence type="ECO:0000256" key="1">
    <source>
        <dbReference type="SAM" id="MobiDB-lite"/>
    </source>
</evidence>
<keyword evidence="2" id="KW-0732">Signal</keyword>
<feature type="compositionally biased region" description="Acidic residues" evidence="1">
    <location>
        <begin position="2523"/>
        <end position="2537"/>
    </location>
</feature>
<feature type="compositionally biased region" description="Polar residues" evidence="1">
    <location>
        <begin position="3863"/>
        <end position="3881"/>
    </location>
</feature>
<proteinExistence type="predicted"/>
<feature type="compositionally biased region" description="Basic and acidic residues" evidence="1">
    <location>
        <begin position="1050"/>
        <end position="1059"/>
    </location>
</feature>
<dbReference type="Proteomes" id="UP001652625">
    <property type="component" value="Chromosome 05"/>
</dbReference>
<feature type="compositionally biased region" description="Basic and acidic residues" evidence="1">
    <location>
        <begin position="1249"/>
        <end position="1273"/>
    </location>
</feature>
<feature type="compositionally biased region" description="Basic and acidic residues" evidence="1">
    <location>
        <begin position="833"/>
        <end position="842"/>
    </location>
</feature>
<gene>
    <name evidence="4" type="primary">LOC101235879</name>
</gene>
<organism evidence="3 4">
    <name type="scientific">Hydra vulgaris</name>
    <name type="common">Hydra</name>
    <name type="synonym">Hydra attenuata</name>
    <dbReference type="NCBI Taxonomy" id="6087"/>
    <lineage>
        <taxon>Eukaryota</taxon>
        <taxon>Metazoa</taxon>
        <taxon>Cnidaria</taxon>
        <taxon>Hydrozoa</taxon>
        <taxon>Hydroidolina</taxon>
        <taxon>Anthoathecata</taxon>
        <taxon>Aplanulata</taxon>
        <taxon>Hydridae</taxon>
        <taxon>Hydra</taxon>
    </lineage>
</organism>
<feature type="region of interest" description="Disordered" evidence="1">
    <location>
        <begin position="2829"/>
        <end position="2915"/>
    </location>
</feature>
<feature type="compositionally biased region" description="Basic and acidic residues" evidence="1">
    <location>
        <begin position="3561"/>
        <end position="3575"/>
    </location>
</feature>
<accession>A0ABM4BYI3</accession>
<feature type="compositionally biased region" description="Basic and acidic residues" evidence="1">
    <location>
        <begin position="2507"/>
        <end position="2522"/>
    </location>
</feature>
<evidence type="ECO:0000256" key="2">
    <source>
        <dbReference type="SAM" id="SignalP"/>
    </source>
</evidence>
<feature type="region of interest" description="Disordered" evidence="1">
    <location>
        <begin position="1085"/>
        <end position="1128"/>
    </location>
</feature>
<feature type="signal peptide" evidence="2">
    <location>
        <begin position="1"/>
        <end position="19"/>
    </location>
</feature>
<feature type="compositionally biased region" description="Basic and acidic residues" evidence="1">
    <location>
        <begin position="2481"/>
        <end position="2493"/>
    </location>
</feature>
<feature type="compositionally biased region" description="Acidic residues" evidence="1">
    <location>
        <begin position="1103"/>
        <end position="1116"/>
    </location>
</feature>
<feature type="compositionally biased region" description="Basic and acidic residues" evidence="1">
    <location>
        <begin position="3902"/>
        <end position="3925"/>
    </location>
</feature>
<evidence type="ECO:0000313" key="3">
    <source>
        <dbReference type="Proteomes" id="UP001652625"/>
    </source>
</evidence>
<feature type="region of interest" description="Disordered" evidence="1">
    <location>
        <begin position="3561"/>
        <end position="3585"/>
    </location>
</feature>
<feature type="region of interest" description="Disordered" evidence="1">
    <location>
        <begin position="1368"/>
        <end position="1394"/>
    </location>
</feature>
<feature type="compositionally biased region" description="Basic and acidic residues" evidence="1">
    <location>
        <begin position="2538"/>
        <end position="2582"/>
    </location>
</feature>
<evidence type="ECO:0000313" key="4">
    <source>
        <dbReference type="RefSeq" id="XP_065654242.1"/>
    </source>
</evidence>
<sequence length="4369" mass="504141">MMTVTSFICFIAVFSPLHASSNSNNKSIKKFEENFDNNKISNDGLLHDINIKSVDSPYTSESSILKNFFTHKNAAKITTKGFQNLQNLQEKSQILTPRSWKHAGRSVNLITRDGIDGPDGKESESLFQIPGTAEIVPLPPAPLPIVIRPAPLIQPSGILNYPDIIVSNNLVKTETLPANNVRLKSLEDSVQSLINKVDSGVLDHSGIDEINILIDVMNTLKSKIDLLDQSFEQNGGGILDGSINEAKQQQTNEYADYTNSLLISEMNRFETVIRILSKKIDDLQLEIENRPNENDTSTLVRKITSSIASLQNMIVNISSKIDGKTNITKVLKLEKFQDTGGLVLPVKNLNDSVSFFGVKQNSSNIQKVNSKFDTQIGNVTKQLKDIRLEDSFRLLAAKVQSLEANFSIFQKQGKSKNVNQTEKIILADKQKNLTEKATALNKNISLLTDTAKKLHEIPLFMSTSPNLISSSLVVPQQTRQTVNSKYYQPNFVRNLFDVKLLKLLKKLLKSQADSLNKVKVITTPKLNSASASQLNTTPVSQLDTQSNLIKNTSLMEADKSELPSSSYLFNQVYPFVSSSLYNDTLNQLISSLAQLKTDPVINISSTKVSNTLVGLKLGLNILKTLSMAAPSCLNVLLPSLATASPVKIKQLVKQWSLCSNGISEVNTRLDPLDCKDLVPSCIHSFLNNSIKMANKESLQLQNKFEHDCKDLKECSDYHLTLLKVIKRNVDQFTETANEKGQGSILNASNSSIDGAENSSIDGLKPISLDQNHSDKSKNESIDSRFLEINNKNDYSVFGSSLTRQNSTESLIERISRIKEELKKQFTSPESSGDGEHSQSGKEKSFVIRPISLFKQANRTLDISSLNSLGIESPSTTIPIASIGPLNSLKSSDTSIDQSSYVDSLIRAIPNHKNETLYSKVVSESQDVHGQKSKLPDLQSPDLHNLLVDVLNSKIGINTISPKVDDIAKLPDIKSTAEDALAKFKENKYKNQIEELQRYLSIITKQDLNVVPKLDLSKNIVAPEMHLQNVGERVPGLSHIESENRASYSRHNGELEDSKEYRHHHKWEVDPSLLYEKYGQFHNHQKNRYRHHHEHSDYNYDEGAGNDDGSDDDETETEVSQSNLDDVESNHGIEAENHRHKNYHDHNNHNKNHFFEAERRKINHHVYEPSDSLKYHGNKKSVFQERFHENLRPMSEFRKHGNKWQFGPGPNHIAFPSRMNDDLHGKGSSLRPLYGMTAHEGEDDEDFNSPEEKYANDEYERPDVHPRDLPDQKNSRRGVRPWFVPSSKYLTNEYHHIRKSPLQFFHTHADSTEGEGHHYEFNQDNQDEYNHGTIRGFNHHYRLDHLLDTDHSHHEAFLHHDDEDLEIHHTDSGAVGDDNTEGEQRSFRGHNKNHRLNHPFEKVYSKSTIDNKRWGGNRRHFTKYDCRGIRNCQMNEDENKVLNSLFSSPYFSMNDDHHDEYKDEQVSSLVGPYGRRKFLNDQQDITDKEERSLLASSVNLVPIKEYTSKKFNNMDMFGRYRFIEKRSNTKFTNPRINKNLFAKNLEQPQLSANASSNGNLLGNTVKMFKTNLNNKLYKKIKLIKVNRTIAYLKKKTTREKNSIKGKKSSHKFYFYKSNSTSLTNLEKRNKEKEKISHRLKQSSMNNGVGKIVKALVHSNQSKITIGYNNKTHNSLLAHKKHMSFGTIKSSLCCQKYKDYNNEEDKNEDFDSHRIESHDENEKSSDWNHNEDILPAGYLNAEHHGLYKKLDHEKGELLNLFDDVSEKNYGSEKMEERFLEKAIGLTNTLWGLNKRTNLSSHKEAVELKKRNDVDIKSQIKVKENHVAVPKRTNFKSFKPENAFLPNADDVLPIQYLSYEKNFINQRIGDENKAVKLLFERISRASNGNSEPEKIFLKKMIRLSGADWKTGDIGRKYQLNFKRSNPGHLRRVKNLSLTKRFLKKTFRAPLKSKHDKKSNISKNIQKVKLDQSMQHNSSRNVTVKSIVKRHQSRLGYKKTDIMDEANWLMNKFQPTNKNENMYLSIVNDFNHMPSIIDKIEGKTNPSEDIHEISEGQGMQQHQHHLTYAKDSTNTIHSLNIQPHHDDSLKSRGSQKLAQNFVTEIGDDNQVTLSSKGKDTNLFTLDRNYPQKSCNQLTDDPSNQYIDENLDQSKITYSNTVNNQYGEKMQLSQYQNEASIHKLDPLNHKEHPIHISLNPGISKKDYDYLTKNTPYLAFNYPLSKTYNNEKQLVYGDKETMAPNSLMTNQLNEISLSEVPATETNFVPTPASELSLSPVLSNSFTEYNSFQAPSFERNLLPSSTSEVSSSNSHYSDPTLFNFPSEVKSFQVPVRKVNSLPVLSNSISEVNSFQVRANKANLPPASLTEGVSSLVLSNLKSERNINSQFFKRAYNNKYNTVALNKNQNEDFLEKVHEGEHSWLVKRKMKEKYLTKNQVSEAKQNTLKKNKHAKKKKNYKEKTGLYKPISIASVLDQDNSPSPKLLHRTNDWHSGHEKGTHTLGGDGHGGVLKKLGEDRTFDRGKTKEKEEDDEDEDEEDFENENEFKEETKKEETYEHDHDDHENHSFKHQTYHEHHHDEDTGEGNERSHRHHQHDHHHRHDYDDDKNEDMMLQDRMGLDDRSTLQKDQNKDLLAEVIDKLSYRDSLIGSNLGILTVPAICKDERCIIRDNFPIYNSKTHEPLKDQNAYETGGLKKKVRNDNKRKFGLEEFNNLYKHKEYDSFYISNDEKFISPQKDLKSFDITENIYPTTKRTDKRVGKRRRKMRSVEVESFSRDNTSSNFTLNYTSTEKIDTVNVTNVSNNQTLYELNNSNTSESININIKPDYETITALKSKHIKNRPKRTRKRRKKKRVYKHKHKHHHKKDLDWSFSGDRDNSEDSVQSFDNDLRKKNRPKSYGKRTSRRKVQRKHFHKKHQELNAEEKNYHFDKMKSQRGSDNLYNERADPEFDSSYISENTQKIGNNSYDISPQSYYSVEDTSDKYAENPTDESLLNDGYYPGIRNQESFRKEYSNMPSEYLTEVNSSLLQSNLSGDKSGVPEKMHVFKSQKQKIYNNDQYRLLENQPTRLLDRLNEISNEVLQKPQARFSSPQVIESGDEQQLLYFPNDLSTNSVNTPFDGSASIETGTNEYIQIKPNTVDFSKSQGTGYTRDTLNRNDKSEFSNFIYNNEPMNVPKVTDNEDMTTKYLHKVQTNDDTNQHDYSNIPEFDSKSLDSDYLSRLYPERIRKIEQQRFAEKVTKETKELSHLFDDIKLHDDKQPEEKFVGEVTHLVGTKWGLEGNMGYKVHYPHIRRNKNKEYRKLIVNLNEPGVPMDAPYSPPNNFQSLNDGHRRKSTDRDDENSHRRSIEWYLKKTRGKLSNFHRKSHPIINLNKNITKHKKSFYHKKPIIGNRNTSFTDQDIKVKDDFKRKQIKLGIHKKNVNIKKLVLKDRIKSFNSGKTTKKFQQENNFSQSAFKKSLDDAVLQTDEDNKPILTGLFSFNPPTLRGNVGKFKNSFKNESLKKYNTPYVHEDEDEDVDETLFKTGFKKNQDFRDEKDYNAIYMQENKNTENENEVPFRAGKDIKDEQYKEKSYIHDGNYTHDRDEDDEENSKNDVLYKPVIDHFKKHERFNDNKKDTPNIHEAKNDIDETMYKTDKYRFLNKMKNHNLQPRHEKEDSIDFDEALHKSGKSFNKNKRLKDIKVDYNMPYKHERHTLKDANGTPYKTHKNERLNDETKGYNKLYKLEKENTKSIDETKHAYNEGKLRNKDQQYSYFPLDDHPAHYLFRHIARGGSVQNYDPQKSINEYLKNHDPNHVRHQFHYGLQKHHHLHKNHPNPFIKEDPLESSFFNSALNAFDSFRKNNVNLETVKRYKLTKYIDVNKSKINLRKPASQKTKFGSSKAFSSNLSLENKNKKDKRLNAVRNKTQNSSDYKKQHAPTSDDNKQKGHTKTRELAKMSNLFKKNTIFRVKRSKNNIVKPQNNETDNDHLFFQTIGNESQDTPNIRETAVSSKLSSSTKLSDNYASFHQVTFEGSSDTPLEKSSSAPKKMCKYVKESQLLTSEAKVPLKEENVPPFLTTPKPLKDLKLYQMLTSEQFEEKQDYYKKKPPKKMCKYIEESQLLTSEAKIPLKEENVPLFLTTPKPLKDFKLYQMLTSEELNEKPDNYKKKVKDFSDNDDSELLTSEGNPCHHYDQGDDEELAHPDKHPFSEAKNNTSAFFESLKLKKIFDLKASTDSSLFKNSKSFQSLNDNKGYVSKYRLLKKLLNESMIQDNDQDLLVKKPTLAPLNILHSSFKSHFLEESQKLKLLPMVSQDSFDENQFSSSNKSVALGLKENTGIQDEQVVKNQSNFTNVKNKMDTDYKLSSFKTNTIDNGKNPKTEKYYETALKALKNIKLPSNQ</sequence>
<feature type="region of interest" description="Disordered" evidence="1">
    <location>
        <begin position="4144"/>
        <end position="4175"/>
    </location>
</feature>
<dbReference type="RefSeq" id="XP_065654242.1">
    <property type="nucleotide sequence ID" value="XM_065798170.1"/>
</dbReference>
<reference evidence="4" key="1">
    <citation type="submission" date="2025-08" db="UniProtKB">
        <authorList>
            <consortium name="RefSeq"/>
        </authorList>
    </citation>
    <scope>IDENTIFICATION</scope>
</reference>
<feature type="region of interest" description="Disordered" evidence="1">
    <location>
        <begin position="823"/>
        <end position="842"/>
    </location>
</feature>
<feature type="compositionally biased region" description="Basic residues" evidence="1">
    <location>
        <begin position="2583"/>
        <end position="2594"/>
    </location>
</feature>
<protein>
    <submittedName>
        <fullName evidence="4">Uncharacterized protein LOC101235879 isoform X2</fullName>
    </submittedName>
</protein>
<feature type="region of interest" description="Disordered" evidence="1">
    <location>
        <begin position="3861"/>
        <end position="3925"/>
    </location>
</feature>
<feature type="compositionally biased region" description="Basic and acidic residues" evidence="1">
    <location>
        <begin position="4158"/>
        <end position="4175"/>
    </location>
</feature>
<feature type="region of interest" description="Disordered" evidence="1">
    <location>
        <begin position="3303"/>
        <end position="3335"/>
    </location>
</feature>
<name>A0ABM4BYI3_HYDVU</name>
<feature type="chain" id="PRO_5047081197" evidence="2">
    <location>
        <begin position="20"/>
        <end position="4369"/>
    </location>
</feature>